<protein>
    <recommendedName>
        <fullName evidence="2">Amidoligase enzyme</fullName>
    </recommendedName>
</protein>
<dbReference type="EMBL" id="HBIX01006988">
    <property type="protein sequence ID" value="CAE0712735.1"/>
    <property type="molecule type" value="Transcribed_RNA"/>
</dbReference>
<dbReference type="InterPro" id="IPR022025">
    <property type="entry name" value="Amidoligase_2"/>
</dbReference>
<dbReference type="AlphaFoldDB" id="A0A7S4EGW5"/>
<dbReference type="PANTHER" id="PTHR36847">
    <property type="entry name" value="AMIDOLIGASE ENZYME"/>
    <property type="match status" value="1"/>
</dbReference>
<evidence type="ECO:0000313" key="1">
    <source>
        <dbReference type="EMBL" id="CAE0712735.1"/>
    </source>
</evidence>
<dbReference type="Pfam" id="PF12224">
    <property type="entry name" value="Amidoligase_2"/>
    <property type="match status" value="1"/>
</dbReference>
<dbReference type="PANTHER" id="PTHR36847:SF1">
    <property type="entry name" value="AMIDOLIGASE ENZYME"/>
    <property type="match status" value="1"/>
</dbReference>
<accession>A0A7S4EGW5</accession>
<proteinExistence type="predicted"/>
<evidence type="ECO:0008006" key="2">
    <source>
        <dbReference type="Google" id="ProtNLM"/>
    </source>
</evidence>
<organism evidence="1">
    <name type="scientific">Pseudo-nitzschia australis</name>
    <dbReference type="NCBI Taxonomy" id="44445"/>
    <lineage>
        <taxon>Eukaryota</taxon>
        <taxon>Sar</taxon>
        <taxon>Stramenopiles</taxon>
        <taxon>Ochrophyta</taxon>
        <taxon>Bacillariophyta</taxon>
        <taxon>Bacillariophyceae</taxon>
        <taxon>Bacillariophycidae</taxon>
        <taxon>Bacillariales</taxon>
        <taxon>Bacillariaceae</taxon>
        <taxon>Pseudo-nitzschia</taxon>
    </lineage>
</organism>
<reference evidence="1" key="1">
    <citation type="submission" date="2021-01" db="EMBL/GenBank/DDBJ databases">
        <authorList>
            <person name="Corre E."/>
            <person name="Pelletier E."/>
            <person name="Niang G."/>
            <person name="Scheremetjew M."/>
            <person name="Finn R."/>
            <person name="Kale V."/>
            <person name="Holt S."/>
            <person name="Cochrane G."/>
            <person name="Meng A."/>
            <person name="Brown T."/>
            <person name="Cohen L."/>
        </authorList>
    </citation>
    <scope>NUCLEOTIDE SEQUENCE</scope>
    <source>
        <strain evidence="1">10249 10 AB</strain>
    </source>
</reference>
<sequence>MGKVNRRMSRNRRSAANVPYRDSSMCIPHIKPSDERKVCFYEYGTEYDSRTGEASSVFVDIISGDSDLVDFVEIRFPSGETHTVHGRCPVVLSDGSWVSRFTLKRSSVYNFSRRTKIGVFGRGGSVRMRNFCVKPKYFRERPLKFLETRDIRSYYNEAPDINFGVEIEMSLEGYTTTTDVVEYVSRAGHPVVDLTGNYREGQKQYGIWKLVGDSSIACSRSNPNCNKFELVSPILNGEDGLTKCQAVLASVKRVGPISLNSSMALHVHISIEGLGLEHIKNICMNFIKYEREIDTFMPRSRSDEGWAGWYCKSNRKAILPGTGNGEKQSAIVACQTHLDLCDLLNPIPYGGVEKDARYYKLNLQNIRSGRQPTIEFRQHSGTGNFRKLEAWVRFCTKLVQNSHRRPQSLKKHDDPFELLFDTVIQDIKLKDFYRNRKYTVSEEDENYTERYLHANEKFHYEDTGPHRAACCDRCRR</sequence>
<gene>
    <name evidence="1" type="ORF">PAUS00366_LOCUS5487</name>
</gene>
<name>A0A7S4EGW5_9STRA</name>